<dbReference type="InterPro" id="IPR050186">
    <property type="entry name" value="TPT_transporter"/>
</dbReference>
<dbReference type="Proteomes" id="UP000032142">
    <property type="component" value="Unassembled WGS sequence"/>
</dbReference>
<keyword evidence="4" id="KW-0472">Membrane</keyword>
<accession>A0A0B0PQG4</accession>
<keyword evidence="2" id="KW-0812">Transmembrane</keyword>
<evidence type="ECO:0000313" key="5">
    <source>
        <dbReference type="EMBL" id="KHG28708.1"/>
    </source>
</evidence>
<evidence type="ECO:0000256" key="3">
    <source>
        <dbReference type="ARBA" id="ARBA00022989"/>
    </source>
</evidence>
<dbReference type="AlphaFoldDB" id="A0A0B0PQG4"/>
<name>A0A0B0PQG4_GOSAR</name>
<evidence type="ECO:0000313" key="6">
    <source>
        <dbReference type="Proteomes" id="UP000032142"/>
    </source>
</evidence>
<comment type="subcellular location">
    <subcellularLocation>
        <location evidence="1">Membrane</location>
        <topology evidence="1">Multi-pass membrane protein</topology>
    </subcellularLocation>
</comment>
<keyword evidence="6" id="KW-1185">Reference proteome</keyword>
<evidence type="ECO:0000256" key="1">
    <source>
        <dbReference type="ARBA" id="ARBA00004141"/>
    </source>
</evidence>
<proteinExistence type="predicted"/>
<evidence type="ECO:0000256" key="2">
    <source>
        <dbReference type="ARBA" id="ARBA00022692"/>
    </source>
</evidence>
<protein>
    <submittedName>
        <fullName evidence="5">Uncharacterized protein</fullName>
    </submittedName>
</protein>
<keyword evidence="3" id="KW-1133">Transmembrane helix</keyword>
<sequence length="307" mass="35190">MGKEPLNLGKCLTVSNSPTLILKTRHRRSSKLLPIFTFRCQNLHWHSSSSLEGCLPYGGNSFNSYDGHNRNMGAYRTEGWDTERRGSDLQSGNQFEYHAFPQTLDELELEFKIEAMELGRIRDKEEDERIISIERANLYTLRLSLFMESHTSFRLFMGFLWCGLNVRDECGLNVRDECVRQLPFCAFALNLSGFLLVAKTSALTMNVARVVKDWLLIAFSWSVIKDTVTPINLFGIRAIVPSWPTTEPPLDCRGMLGNCNKNLFSSKYDSKLRYRGWMPSLIVGSMNFEKGYKKSLNLRYNDCSSNT</sequence>
<gene>
    <name evidence="5" type="ORF">F383_14340</name>
</gene>
<evidence type="ECO:0000256" key="4">
    <source>
        <dbReference type="ARBA" id="ARBA00023136"/>
    </source>
</evidence>
<organism evidence="5 6">
    <name type="scientific">Gossypium arboreum</name>
    <name type="common">Tree cotton</name>
    <name type="synonym">Gossypium nanking</name>
    <dbReference type="NCBI Taxonomy" id="29729"/>
    <lineage>
        <taxon>Eukaryota</taxon>
        <taxon>Viridiplantae</taxon>
        <taxon>Streptophyta</taxon>
        <taxon>Embryophyta</taxon>
        <taxon>Tracheophyta</taxon>
        <taxon>Spermatophyta</taxon>
        <taxon>Magnoliopsida</taxon>
        <taxon>eudicotyledons</taxon>
        <taxon>Gunneridae</taxon>
        <taxon>Pentapetalae</taxon>
        <taxon>rosids</taxon>
        <taxon>malvids</taxon>
        <taxon>Malvales</taxon>
        <taxon>Malvaceae</taxon>
        <taxon>Malvoideae</taxon>
        <taxon>Gossypium</taxon>
    </lineage>
</organism>
<reference evidence="6" key="1">
    <citation type="submission" date="2014-09" db="EMBL/GenBank/DDBJ databases">
        <authorList>
            <person name="Mudge J."/>
            <person name="Ramaraj T."/>
            <person name="Lindquist I.E."/>
            <person name="Bharti A.K."/>
            <person name="Sundararajan A."/>
            <person name="Cameron C.T."/>
            <person name="Woodward J.E."/>
            <person name="May G.D."/>
            <person name="Brubaker C."/>
            <person name="Broadhvest J."/>
            <person name="Wilkins T.A."/>
        </authorList>
    </citation>
    <scope>NUCLEOTIDE SEQUENCE</scope>
    <source>
        <strain evidence="6">cv. AKA8401</strain>
    </source>
</reference>
<dbReference type="GO" id="GO:0016020">
    <property type="term" value="C:membrane"/>
    <property type="evidence" value="ECO:0007669"/>
    <property type="project" value="UniProtKB-SubCell"/>
</dbReference>
<dbReference type="PANTHER" id="PTHR11132">
    <property type="entry name" value="SOLUTE CARRIER FAMILY 35"/>
    <property type="match status" value="1"/>
</dbReference>
<dbReference type="EMBL" id="KN446108">
    <property type="protein sequence ID" value="KHG28708.1"/>
    <property type="molecule type" value="Genomic_DNA"/>
</dbReference>